<feature type="transmembrane region" description="Helical" evidence="1">
    <location>
        <begin position="28"/>
        <end position="51"/>
    </location>
</feature>
<evidence type="ECO:0000256" key="1">
    <source>
        <dbReference type="SAM" id="Phobius"/>
    </source>
</evidence>
<keyword evidence="3" id="KW-1185">Reference proteome</keyword>
<reference evidence="2 3" key="1">
    <citation type="submission" date="2017-05" db="EMBL/GenBank/DDBJ databases">
        <authorList>
            <person name="Varghese N."/>
            <person name="Submissions S."/>
        </authorList>
    </citation>
    <scope>NUCLEOTIDE SEQUENCE [LARGE SCALE GENOMIC DNA]</scope>
    <source>
        <strain evidence="2 3">DSM 29734</strain>
    </source>
</reference>
<evidence type="ECO:0000313" key="2">
    <source>
        <dbReference type="EMBL" id="SMP14102.1"/>
    </source>
</evidence>
<gene>
    <name evidence="2" type="ORF">SAMN06265373_102624</name>
</gene>
<sequence length="52" mass="5698">MVNEVMRKSEQSLVMGHSVPTVKWTKTAAVLLATVLSIPVFLVLTAIDVLFL</sequence>
<proteinExistence type="predicted"/>
<accession>A0ABY1NNA9</accession>
<keyword evidence="1" id="KW-0472">Membrane</keyword>
<keyword evidence="1" id="KW-1133">Transmembrane helix</keyword>
<comment type="caution">
    <text evidence="2">The sequence shown here is derived from an EMBL/GenBank/DDBJ whole genome shotgun (WGS) entry which is preliminary data.</text>
</comment>
<keyword evidence="1" id="KW-0812">Transmembrane</keyword>
<organism evidence="2 3">
    <name type="scientific">Shimia sagamensis</name>
    <dbReference type="NCBI Taxonomy" id="1566352"/>
    <lineage>
        <taxon>Bacteria</taxon>
        <taxon>Pseudomonadati</taxon>
        <taxon>Pseudomonadota</taxon>
        <taxon>Alphaproteobacteria</taxon>
        <taxon>Rhodobacterales</taxon>
        <taxon>Roseobacteraceae</taxon>
    </lineage>
</organism>
<protein>
    <submittedName>
        <fullName evidence="2">Uncharacterized protein</fullName>
    </submittedName>
</protein>
<dbReference type="EMBL" id="FXTY01000002">
    <property type="protein sequence ID" value="SMP14102.1"/>
    <property type="molecule type" value="Genomic_DNA"/>
</dbReference>
<evidence type="ECO:0000313" key="3">
    <source>
        <dbReference type="Proteomes" id="UP001157961"/>
    </source>
</evidence>
<name>A0ABY1NNA9_9RHOB</name>
<dbReference type="Proteomes" id="UP001157961">
    <property type="component" value="Unassembled WGS sequence"/>
</dbReference>